<keyword evidence="5" id="KW-0997">Cell inner membrane</keyword>
<keyword evidence="4" id="KW-0488">Methylation</keyword>
<dbReference type="RefSeq" id="WP_009725155.1">
    <property type="nucleotide sequence ID" value="NZ_APHR01000002.1"/>
</dbReference>
<dbReference type="PATRIC" id="fig|1286106.3.peg.87"/>
<dbReference type="Gene3D" id="3.55.40.10">
    <property type="entry name" value="minor pseudopilin epsh domain"/>
    <property type="match status" value="1"/>
</dbReference>
<dbReference type="Pfam" id="PF12019">
    <property type="entry name" value="GspH"/>
    <property type="match status" value="1"/>
</dbReference>
<proteinExistence type="inferred from homology"/>
<dbReference type="Pfam" id="PF07963">
    <property type="entry name" value="N_methyl"/>
    <property type="match status" value="1"/>
</dbReference>
<comment type="caution">
    <text evidence="13">The sequence shown here is derived from an EMBL/GenBank/DDBJ whole genome shotgun (WGS) entry which is preliminary data.</text>
</comment>
<evidence type="ECO:0000256" key="6">
    <source>
        <dbReference type="ARBA" id="ARBA00022692"/>
    </source>
</evidence>
<evidence type="ECO:0000259" key="12">
    <source>
        <dbReference type="Pfam" id="PF12019"/>
    </source>
</evidence>
<dbReference type="EMBL" id="APHR01000002">
    <property type="protein sequence ID" value="EMR14302.1"/>
    <property type="molecule type" value="Genomic_DNA"/>
</dbReference>
<dbReference type="InterPro" id="IPR045584">
    <property type="entry name" value="Pilin-like"/>
</dbReference>
<evidence type="ECO:0000256" key="2">
    <source>
        <dbReference type="ARBA" id="ARBA00021549"/>
    </source>
</evidence>
<feature type="domain" description="General secretion pathway GspH" evidence="12">
    <location>
        <begin position="45"/>
        <end position="170"/>
    </location>
</feature>
<evidence type="ECO:0000313" key="14">
    <source>
        <dbReference type="Proteomes" id="UP000012019"/>
    </source>
</evidence>
<dbReference type="GO" id="GO:0005886">
    <property type="term" value="C:plasma membrane"/>
    <property type="evidence" value="ECO:0007669"/>
    <property type="project" value="UniProtKB-SubCell"/>
</dbReference>
<evidence type="ECO:0000256" key="10">
    <source>
        <dbReference type="ARBA" id="ARBA00030775"/>
    </source>
</evidence>
<accession>M7P460</accession>
<evidence type="ECO:0000256" key="1">
    <source>
        <dbReference type="ARBA" id="ARBA00004377"/>
    </source>
</evidence>
<comment type="subcellular location">
    <subcellularLocation>
        <location evidence="1">Cell inner membrane</location>
        <topology evidence="1">Single-pass membrane protein</topology>
    </subcellularLocation>
</comment>
<evidence type="ECO:0000256" key="5">
    <source>
        <dbReference type="ARBA" id="ARBA00022519"/>
    </source>
</evidence>
<dbReference type="InterPro" id="IPR012902">
    <property type="entry name" value="N_methyl_site"/>
</dbReference>
<keyword evidence="8 11" id="KW-0472">Membrane</keyword>
<evidence type="ECO:0000313" key="13">
    <source>
        <dbReference type="EMBL" id="EMR14302.1"/>
    </source>
</evidence>
<evidence type="ECO:0000256" key="7">
    <source>
        <dbReference type="ARBA" id="ARBA00022989"/>
    </source>
</evidence>
<dbReference type="OrthoDB" id="5609249at2"/>
<dbReference type="AlphaFoldDB" id="M7P460"/>
<dbReference type="InterPro" id="IPR022346">
    <property type="entry name" value="T2SS_GspH"/>
</dbReference>
<evidence type="ECO:0000256" key="4">
    <source>
        <dbReference type="ARBA" id="ARBA00022481"/>
    </source>
</evidence>
<organism evidence="13 14">
    <name type="scientific">Methylophaga lonarensis MPL</name>
    <dbReference type="NCBI Taxonomy" id="1286106"/>
    <lineage>
        <taxon>Bacteria</taxon>
        <taxon>Pseudomonadati</taxon>
        <taxon>Pseudomonadota</taxon>
        <taxon>Gammaproteobacteria</taxon>
        <taxon>Thiotrichales</taxon>
        <taxon>Piscirickettsiaceae</taxon>
        <taxon>Methylophaga</taxon>
    </lineage>
</organism>
<dbReference type="Proteomes" id="UP000012019">
    <property type="component" value="Unassembled WGS sequence"/>
</dbReference>
<evidence type="ECO:0000256" key="11">
    <source>
        <dbReference type="SAM" id="Phobius"/>
    </source>
</evidence>
<gene>
    <name evidence="13" type="ORF">MPL1_00437</name>
</gene>
<dbReference type="SUPFAM" id="SSF54523">
    <property type="entry name" value="Pili subunits"/>
    <property type="match status" value="1"/>
</dbReference>
<sequence length="183" mass="19728">MNTTRYTGGFTIIELMITLFIAGILVAVAAPSFNRLLVDNRLTTEANLLLSSLQTARSEAAMRGVNVTLRIPDAAANQVWDQGWILFTDWGANATPGANIDTGNCANEENCILQQRDAVTATGLTIRSNNYARWISFDPSGRPRSAALPNGTFTLCIGDQGRQVIVNNTGRSRVQEAPNGTCP</sequence>
<dbReference type="NCBIfam" id="TIGR02532">
    <property type="entry name" value="IV_pilin_GFxxxE"/>
    <property type="match status" value="1"/>
</dbReference>
<dbReference type="GO" id="GO:0015628">
    <property type="term" value="P:protein secretion by the type II secretion system"/>
    <property type="evidence" value="ECO:0007669"/>
    <property type="project" value="InterPro"/>
</dbReference>
<evidence type="ECO:0000256" key="3">
    <source>
        <dbReference type="ARBA" id="ARBA00022475"/>
    </source>
</evidence>
<name>M7P460_9GAMM</name>
<keyword evidence="14" id="KW-1185">Reference proteome</keyword>
<feature type="transmembrane region" description="Helical" evidence="11">
    <location>
        <begin position="12"/>
        <end position="33"/>
    </location>
</feature>
<dbReference type="eggNOG" id="COG4970">
    <property type="taxonomic scope" value="Bacteria"/>
</dbReference>
<reference evidence="13 14" key="1">
    <citation type="journal article" date="2013" name="Genome Announc.">
        <title>Draft Genome Sequence of Methylophaga lonarensis MPLT, a Haloalkaliphilic (Non-Methane-Utilizing) Methylotroph.</title>
        <authorList>
            <person name="Shetty S.A."/>
            <person name="Marathe N.P."/>
            <person name="Munot H."/>
            <person name="Antony C.P."/>
            <person name="Dhotre D.P."/>
            <person name="Murrell J.C."/>
            <person name="Shouche Y.S."/>
        </authorList>
    </citation>
    <scope>NUCLEOTIDE SEQUENCE [LARGE SCALE GENOMIC DNA]</scope>
    <source>
        <strain evidence="13 14">MPL</strain>
    </source>
</reference>
<keyword evidence="7 11" id="KW-1133">Transmembrane helix</keyword>
<keyword evidence="3" id="KW-1003">Cell membrane</keyword>
<dbReference type="GO" id="GO:0015627">
    <property type="term" value="C:type II protein secretion system complex"/>
    <property type="evidence" value="ECO:0007669"/>
    <property type="project" value="InterPro"/>
</dbReference>
<evidence type="ECO:0000256" key="9">
    <source>
        <dbReference type="ARBA" id="ARBA00025772"/>
    </source>
</evidence>
<comment type="similarity">
    <text evidence="9">Belongs to the GSP H family.</text>
</comment>
<protein>
    <recommendedName>
        <fullName evidence="2">Type II secretion system protein H</fullName>
    </recommendedName>
    <alternativeName>
        <fullName evidence="10">General secretion pathway protein H</fullName>
    </alternativeName>
</protein>
<evidence type="ECO:0000256" key="8">
    <source>
        <dbReference type="ARBA" id="ARBA00023136"/>
    </source>
</evidence>
<keyword evidence="6 11" id="KW-0812">Transmembrane</keyword>
<dbReference type="STRING" id="1286106.MPL1_00437"/>